<name>W7YZK9_9BACL</name>
<feature type="active site" evidence="2">
    <location>
        <position position="132"/>
    </location>
</feature>
<dbReference type="EC" id="3.5.1.88" evidence="2"/>
<dbReference type="STRING" id="1236976.JCM16418_4239"/>
<feature type="binding site" evidence="2">
    <location>
        <position position="135"/>
    </location>
    <ligand>
        <name>Fe cation</name>
        <dbReference type="ChEBI" id="CHEBI:24875"/>
    </ligand>
</feature>
<dbReference type="PANTHER" id="PTHR10458">
    <property type="entry name" value="PEPTIDE DEFORMYLASE"/>
    <property type="match status" value="1"/>
</dbReference>
<keyword evidence="4" id="KW-1185">Reference proteome</keyword>
<dbReference type="Proteomes" id="UP000019364">
    <property type="component" value="Unassembled WGS sequence"/>
</dbReference>
<dbReference type="Gene3D" id="3.90.45.10">
    <property type="entry name" value="Peptide deformylase"/>
    <property type="match status" value="1"/>
</dbReference>
<proteinExistence type="inferred from homology"/>
<evidence type="ECO:0000313" key="3">
    <source>
        <dbReference type="EMBL" id="GAF10066.1"/>
    </source>
</evidence>
<dbReference type="InterPro" id="IPR023635">
    <property type="entry name" value="Peptide_deformylase"/>
</dbReference>
<dbReference type="Pfam" id="PF01327">
    <property type="entry name" value="Pep_deformylase"/>
    <property type="match status" value="1"/>
</dbReference>
<feature type="binding site" evidence="2">
    <location>
        <position position="131"/>
    </location>
    <ligand>
        <name>Fe cation</name>
        <dbReference type="ChEBI" id="CHEBI:24875"/>
    </ligand>
</feature>
<comment type="function">
    <text evidence="2">Removes the formyl group from the N-terminal Met of newly synthesized proteins. Requires at least a dipeptide for an efficient rate of reaction. N-terminal L-methionine is a prerequisite for activity but the enzyme has broad specificity at other positions.</text>
</comment>
<feature type="binding site" evidence="2">
    <location>
        <position position="89"/>
    </location>
    <ligand>
        <name>Fe cation</name>
        <dbReference type="ChEBI" id="CHEBI:24875"/>
    </ligand>
</feature>
<dbReference type="GO" id="GO:0006412">
    <property type="term" value="P:translation"/>
    <property type="evidence" value="ECO:0007669"/>
    <property type="project" value="UniProtKB-UniRule"/>
</dbReference>
<dbReference type="GO" id="GO:0046872">
    <property type="term" value="F:metal ion binding"/>
    <property type="evidence" value="ECO:0007669"/>
    <property type="project" value="UniProtKB-KW"/>
</dbReference>
<keyword evidence="2" id="KW-0479">Metal-binding</keyword>
<dbReference type="CDD" id="cd00487">
    <property type="entry name" value="Pep_deformylase"/>
    <property type="match status" value="1"/>
</dbReference>
<dbReference type="HAMAP" id="MF_00163">
    <property type="entry name" value="Pep_deformylase"/>
    <property type="match status" value="1"/>
</dbReference>
<dbReference type="eggNOG" id="COG0242">
    <property type="taxonomic scope" value="Bacteria"/>
</dbReference>
<accession>W7YZK9</accession>
<dbReference type="OrthoDB" id="9784988at2"/>
<dbReference type="EMBL" id="BAVZ01000018">
    <property type="protein sequence ID" value="GAF10066.1"/>
    <property type="molecule type" value="Genomic_DNA"/>
</dbReference>
<dbReference type="PRINTS" id="PR01576">
    <property type="entry name" value="PDEFORMYLASE"/>
</dbReference>
<comment type="similarity">
    <text evidence="1 2">Belongs to the polypeptide deformylase family.</text>
</comment>
<comment type="caution">
    <text evidence="3">The sequence shown here is derived from an EMBL/GenBank/DDBJ whole genome shotgun (WGS) entry which is preliminary data.</text>
</comment>
<dbReference type="RefSeq" id="WP_036652198.1">
    <property type="nucleotide sequence ID" value="NZ_BAVZ01000018.1"/>
</dbReference>
<evidence type="ECO:0000313" key="4">
    <source>
        <dbReference type="Proteomes" id="UP000019364"/>
    </source>
</evidence>
<dbReference type="SUPFAM" id="SSF56420">
    <property type="entry name" value="Peptide deformylase"/>
    <property type="match status" value="1"/>
</dbReference>
<dbReference type="NCBIfam" id="TIGR00079">
    <property type="entry name" value="pept_deformyl"/>
    <property type="match status" value="1"/>
</dbReference>
<protein>
    <recommendedName>
        <fullName evidence="2">Peptide deformylase</fullName>
        <shortName evidence="2">PDF</shortName>
        <ecNumber evidence="2">3.5.1.88</ecNumber>
    </recommendedName>
    <alternativeName>
        <fullName evidence="2">Polypeptide deformylase</fullName>
    </alternativeName>
</protein>
<evidence type="ECO:0000256" key="1">
    <source>
        <dbReference type="ARBA" id="ARBA00010759"/>
    </source>
</evidence>
<dbReference type="AlphaFoldDB" id="W7YZK9"/>
<reference evidence="3 4" key="1">
    <citation type="journal article" date="2014" name="Genome Announc.">
        <title>Draft Genome Sequence of Paenibacillus pini JCM 16418T, Isolated from the Rhizosphere of Pine Tree.</title>
        <authorList>
            <person name="Yuki M."/>
            <person name="Oshima K."/>
            <person name="Suda W."/>
            <person name="Oshida Y."/>
            <person name="Kitamura K."/>
            <person name="Iida Y."/>
            <person name="Hattori M."/>
            <person name="Ohkuma M."/>
        </authorList>
    </citation>
    <scope>NUCLEOTIDE SEQUENCE [LARGE SCALE GENOMIC DNA]</scope>
    <source>
        <strain evidence="3 4">JCM 16418</strain>
    </source>
</reference>
<dbReference type="NCBIfam" id="NF001159">
    <property type="entry name" value="PRK00150.1-3"/>
    <property type="match status" value="1"/>
</dbReference>
<evidence type="ECO:0000256" key="2">
    <source>
        <dbReference type="HAMAP-Rule" id="MF_00163"/>
    </source>
</evidence>
<keyword evidence="2" id="KW-0378">Hydrolase</keyword>
<comment type="catalytic activity">
    <reaction evidence="2">
        <text>N-terminal N-formyl-L-methionyl-[peptide] + H2O = N-terminal L-methionyl-[peptide] + formate</text>
        <dbReference type="Rhea" id="RHEA:24420"/>
        <dbReference type="Rhea" id="RHEA-COMP:10639"/>
        <dbReference type="Rhea" id="RHEA-COMP:10640"/>
        <dbReference type="ChEBI" id="CHEBI:15377"/>
        <dbReference type="ChEBI" id="CHEBI:15740"/>
        <dbReference type="ChEBI" id="CHEBI:49298"/>
        <dbReference type="ChEBI" id="CHEBI:64731"/>
        <dbReference type="EC" id="3.5.1.88"/>
    </reaction>
</comment>
<gene>
    <name evidence="2" type="primary">def</name>
    <name evidence="3" type="ORF">JCM16418_4239</name>
</gene>
<keyword evidence="2" id="KW-0408">Iron</keyword>
<keyword evidence="2" id="KW-0648">Protein biosynthesis</keyword>
<comment type="cofactor">
    <cofactor evidence="2">
        <name>Fe(2+)</name>
        <dbReference type="ChEBI" id="CHEBI:29033"/>
    </cofactor>
    <text evidence="2">Binds 1 Fe(2+) ion.</text>
</comment>
<dbReference type="InterPro" id="IPR036821">
    <property type="entry name" value="Peptide_deformylase_sf"/>
</dbReference>
<dbReference type="GO" id="GO:0042586">
    <property type="term" value="F:peptide deformylase activity"/>
    <property type="evidence" value="ECO:0007669"/>
    <property type="project" value="UniProtKB-UniRule"/>
</dbReference>
<dbReference type="PIRSF" id="PIRSF004749">
    <property type="entry name" value="Pep_def"/>
    <property type="match status" value="1"/>
</dbReference>
<organism evidence="3 4">
    <name type="scientific">Paenibacillus pini JCM 16418</name>
    <dbReference type="NCBI Taxonomy" id="1236976"/>
    <lineage>
        <taxon>Bacteria</taxon>
        <taxon>Bacillati</taxon>
        <taxon>Bacillota</taxon>
        <taxon>Bacilli</taxon>
        <taxon>Bacillales</taxon>
        <taxon>Paenibacillaceae</taxon>
        <taxon>Paenibacillus</taxon>
    </lineage>
</organism>
<sequence>MAVQSIVSFGDILLRKKAKHVISITPRMIRILNDLVDTLYAVEGRAGLAAPQIGILRRMIVMDCGQGLMELINPQILDMRGEQKGPEACLSLPHYIGAVKRAEYVKVRAMNRHGEHIIIEGTGLIARCIQHEMDHLDGKLFVDFAEGNWIYSRTSGDKMSLADAINLSKHRPMRMVE</sequence>
<dbReference type="PANTHER" id="PTHR10458:SF22">
    <property type="entry name" value="PEPTIDE DEFORMYLASE"/>
    <property type="match status" value="1"/>
</dbReference>